<gene>
    <name evidence="1" type="ORF">Vadar_018264</name>
</gene>
<evidence type="ECO:0000313" key="1">
    <source>
        <dbReference type="EMBL" id="KAH7834653.1"/>
    </source>
</evidence>
<proteinExistence type="predicted"/>
<organism evidence="1 2">
    <name type="scientific">Vaccinium darrowii</name>
    <dbReference type="NCBI Taxonomy" id="229202"/>
    <lineage>
        <taxon>Eukaryota</taxon>
        <taxon>Viridiplantae</taxon>
        <taxon>Streptophyta</taxon>
        <taxon>Embryophyta</taxon>
        <taxon>Tracheophyta</taxon>
        <taxon>Spermatophyta</taxon>
        <taxon>Magnoliopsida</taxon>
        <taxon>eudicotyledons</taxon>
        <taxon>Gunneridae</taxon>
        <taxon>Pentapetalae</taxon>
        <taxon>asterids</taxon>
        <taxon>Ericales</taxon>
        <taxon>Ericaceae</taxon>
        <taxon>Vaccinioideae</taxon>
        <taxon>Vaccinieae</taxon>
        <taxon>Vaccinium</taxon>
    </lineage>
</organism>
<protein>
    <submittedName>
        <fullName evidence="1">Uncharacterized protein</fullName>
    </submittedName>
</protein>
<dbReference type="Proteomes" id="UP000828048">
    <property type="component" value="Chromosome 2"/>
</dbReference>
<comment type="caution">
    <text evidence="1">The sequence shown here is derived from an EMBL/GenBank/DDBJ whole genome shotgun (WGS) entry which is preliminary data.</text>
</comment>
<name>A0ACB7X1P0_9ERIC</name>
<accession>A0ACB7X1P0</accession>
<reference evidence="1 2" key="1">
    <citation type="journal article" date="2021" name="Hortic Res">
        <title>High-quality reference genome and annotation aids understanding of berry development for evergreen blueberry (Vaccinium darrowii).</title>
        <authorList>
            <person name="Yu J."/>
            <person name="Hulse-Kemp A.M."/>
            <person name="Babiker E."/>
            <person name="Staton M."/>
        </authorList>
    </citation>
    <scope>NUCLEOTIDE SEQUENCE [LARGE SCALE GENOMIC DNA]</scope>
    <source>
        <strain evidence="2">cv. NJ 8807/NJ 8810</strain>
        <tissue evidence="1">Young leaf</tissue>
    </source>
</reference>
<dbReference type="EMBL" id="CM037152">
    <property type="protein sequence ID" value="KAH7834653.1"/>
    <property type="molecule type" value="Genomic_DNA"/>
</dbReference>
<keyword evidence="2" id="KW-1185">Reference proteome</keyword>
<evidence type="ECO:0000313" key="2">
    <source>
        <dbReference type="Proteomes" id="UP000828048"/>
    </source>
</evidence>
<sequence length="287" mass="31368">MLLELRNQTRIRYSNSPEKKISAICWTGVGTTALRIYGSGREGKGGATVGGGGGSGGLGGSVGGGDGSLVGDGGRVEGEVVVEMGGLDVIREARPLQVIPPRQNKSDNITIEALKQCVSLMRAEAAKMFNVSKWTFRQRCRKLGIKVWPKLPSEEGCPQPVTMPAATDAREQQEVGQKRAKDVNIIPCDKKKKQEDESTSQDIEGDHVMDLKIYGAGRVIKLQFSLSNGLQELKQEVGVRLELSPESFNLTYKDNEEEHLSMPLDIDLKKYLTSASSPVIRLWAIKW</sequence>